<feature type="transmembrane region" description="Helical" evidence="1">
    <location>
        <begin position="31"/>
        <end position="58"/>
    </location>
</feature>
<gene>
    <name evidence="2" type="ORF">H6F44_20060</name>
</gene>
<protein>
    <submittedName>
        <fullName evidence="2">Uncharacterized protein</fullName>
    </submittedName>
</protein>
<sequence>MKLLLFFLGLALVSAAIFILRPIVRNLPQFGFLDFLISGFALSLLTGGVKMLWAAFFVP</sequence>
<dbReference type="RefSeq" id="WP_190352863.1">
    <property type="nucleotide sequence ID" value="NZ_JACJPY010000101.1"/>
</dbReference>
<reference evidence="2" key="2">
    <citation type="submission" date="2020-08" db="EMBL/GenBank/DDBJ databases">
        <authorList>
            <person name="Chen M."/>
            <person name="Teng W."/>
            <person name="Zhao L."/>
            <person name="Hu C."/>
            <person name="Zhou Y."/>
            <person name="Han B."/>
            <person name="Song L."/>
            <person name="Shu W."/>
        </authorList>
    </citation>
    <scope>NUCLEOTIDE SEQUENCE</scope>
    <source>
        <strain evidence="2">FACHB-1277</strain>
    </source>
</reference>
<dbReference type="EMBL" id="JACJPY010000101">
    <property type="protein sequence ID" value="MBD2152393.1"/>
    <property type="molecule type" value="Genomic_DNA"/>
</dbReference>
<organism evidence="2 3">
    <name type="scientific">Pseudanabaena cinerea FACHB-1277</name>
    <dbReference type="NCBI Taxonomy" id="2949581"/>
    <lineage>
        <taxon>Bacteria</taxon>
        <taxon>Bacillati</taxon>
        <taxon>Cyanobacteriota</taxon>
        <taxon>Cyanophyceae</taxon>
        <taxon>Pseudanabaenales</taxon>
        <taxon>Pseudanabaenaceae</taxon>
        <taxon>Pseudanabaena</taxon>
        <taxon>Pseudanabaena cinerea</taxon>
    </lineage>
</organism>
<dbReference type="AlphaFoldDB" id="A0A926UWY9"/>
<proteinExistence type="predicted"/>
<keyword evidence="1" id="KW-0472">Membrane</keyword>
<keyword evidence="1" id="KW-0812">Transmembrane</keyword>
<keyword evidence="3" id="KW-1185">Reference proteome</keyword>
<name>A0A926UWY9_9CYAN</name>
<evidence type="ECO:0000256" key="1">
    <source>
        <dbReference type="SAM" id="Phobius"/>
    </source>
</evidence>
<comment type="caution">
    <text evidence="2">The sequence shown here is derived from an EMBL/GenBank/DDBJ whole genome shotgun (WGS) entry which is preliminary data.</text>
</comment>
<accession>A0A926UWY9</accession>
<dbReference type="Proteomes" id="UP000631421">
    <property type="component" value="Unassembled WGS sequence"/>
</dbReference>
<evidence type="ECO:0000313" key="2">
    <source>
        <dbReference type="EMBL" id="MBD2152393.1"/>
    </source>
</evidence>
<keyword evidence="1" id="KW-1133">Transmembrane helix</keyword>
<reference evidence="2" key="1">
    <citation type="journal article" date="2015" name="ISME J.">
        <title>Draft Genome Sequence of Streptomyces incarnatus NRRL8089, which Produces the Nucleoside Antibiotic Sinefungin.</title>
        <authorList>
            <person name="Oshima K."/>
            <person name="Hattori M."/>
            <person name="Shimizu H."/>
            <person name="Fukuda K."/>
            <person name="Nemoto M."/>
            <person name="Inagaki K."/>
            <person name="Tamura T."/>
        </authorList>
    </citation>
    <scope>NUCLEOTIDE SEQUENCE</scope>
    <source>
        <strain evidence="2">FACHB-1277</strain>
    </source>
</reference>
<evidence type="ECO:0000313" key="3">
    <source>
        <dbReference type="Proteomes" id="UP000631421"/>
    </source>
</evidence>